<sequence>MNRHLNFVTLICLITGFVSLASCSNDDDEMNKYQKIYIRTGVAPGAEMSAVVVVDRVSNSSTADRSDFEIQLCAVQPVSREVTATLGIDTLKVNAYNSAKKTKCELLPGDNYDIEKKESTLKTGQTVAESSFRVVLKNIEKLSNPDGYVLPVMLKEVTGMDGQAVSTSMNTVYIRIYASILYTGYTKPADWAAVDRSAWDVSCSNAYANDDARYGAHLAIDGEANTSWFSWGVANAGECWWNTVLPRPVTLAGFSVTKQSAYGSSYNLKSAEIKVRKDGATEWVTYQRTLTFRSFKGNEPQYAVIEPPIGDVKEFRINCLSPDSYTGFAEINLFVKQ</sequence>
<dbReference type="InterPro" id="IPR013728">
    <property type="entry name" value="BT_3987-like_N"/>
</dbReference>
<dbReference type="Pfam" id="PF08522">
    <property type="entry name" value="BT_3987-like_N"/>
    <property type="match status" value="1"/>
</dbReference>
<keyword evidence="1" id="KW-0732">Signal</keyword>
<dbReference type="PROSITE" id="PS51257">
    <property type="entry name" value="PROKAR_LIPOPROTEIN"/>
    <property type="match status" value="1"/>
</dbReference>
<accession>A0A0I9SCN8</accession>
<proteinExistence type="predicted"/>
<dbReference type="PROSITE" id="PS50022">
    <property type="entry name" value="FA58C_3"/>
    <property type="match status" value="1"/>
</dbReference>
<evidence type="ECO:0000259" key="2">
    <source>
        <dbReference type="PROSITE" id="PS50022"/>
    </source>
</evidence>
<reference evidence="3" key="1">
    <citation type="book" date="2014" name="THE 24TH EUROPEAN CONGRESS OF CLINICAL MICROBIOLOGY AND INFECTIOUS DISEASES" publisher="ECCMID 2014" city="Barcelona, Spain">
        <title>Identification of resistance genes in three multidrug-resistant Bacteroides fragilis isolates by whole genome sequencing.</title>
        <editorList>
            <person name="Unknown"/>
            <person name="A."/>
        </editorList>
        <authorList>
            <person name="Sydenham T.V."/>
            <person name="Hasman H."/>
            <person name="Wang M."/>
            <person name="Soki J."/>
            <person name="Nagy E."/>
            <person name="Justesen U.S."/>
        </authorList>
    </citation>
    <scope>NUCLEOTIDE SEQUENCE</scope>
    <source>
        <strain evidence="3">DCMOUH0018B</strain>
    </source>
</reference>
<gene>
    <name evidence="3" type="ORF">EE52_0204190</name>
</gene>
<dbReference type="Pfam" id="PF00754">
    <property type="entry name" value="F5_F8_type_C"/>
    <property type="match status" value="1"/>
</dbReference>
<feature type="domain" description="F5/8 type C" evidence="2">
    <location>
        <begin position="186"/>
        <end position="336"/>
    </location>
</feature>
<dbReference type="Gene3D" id="2.60.120.260">
    <property type="entry name" value="Galactose-binding domain-like"/>
    <property type="match status" value="1"/>
</dbReference>
<dbReference type="InterPro" id="IPR008979">
    <property type="entry name" value="Galactose-bd-like_sf"/>
</dbReference>
<protein>
    <submittedName>
        <fullName evidence="3">Exo-alpha-sialidase</fullName>
    </submittedName>
</protein>
<comment type="caution">
    <text evidence="3">The sequence shown here is derived from an EMBL/GenBank/DDBJ whole genome shotgun (WGS) entry which is preliminary data.</text>
</comment>
<dbReference type="InterPro" id="IPR000421">
    <property type="entry name" value="FA58C"/>
</dbReference>
<feature type="signal peptide" evidence="1">
    <location>
        <begin position="1"/>
        <end position="20"/>
    </location>
</feature>
<name>A0A0I9SCN8_BACFG</name>
<organism evidence="3">
    <name type="scientific">Bacteroides fragilis</name>
    <dbReference type="NCBI Taxonomy" id="817"/>
    <lineage>
        <taxon>Bacteria</taxon>
        <taxon>Pseudomonadati</taxon>
        <taxon>Bacteroidota</taxon>
        <taxon>Bacteroidia</taxon>
        <taxon>Bacteroidales</taxon>
        <taxon>Bacteroidaceae</taxon>
        <taxon>Bacteroides</taxon>
    </lineage>
</organism>
<reference evidence="3" key="2">
    <citation type="submission" date="2014-07" db="EMBL/GenBank/DDBJ databases">
        <title>Genetics and epidemiology of antimicrobial resistance in B. fragilis group.</title>
        <authorList>
            <person name="Sydenham T.V."/>
            <person name="Hasman H."/>
            <person name="Kemp M."/>
            <person name="Justesen U.S."/>
        </authorList>
    </citation>
    <scope>NUCLEOTIDE SEQUENCE [LARGE SCALE GENOMIC DNA]</scope>
    <source>
        <strain evidence="3">DCMOUH0018B</strain>
    </source>
</reference>
<evidence type="ECO:0000256" key="1">
    <source>
        <dbReference type="SAM" id="SignalP"/>
    </source>
</evidence>
<dbReference type="AlphaFoldDB" id="A0A0I9SCN8"/>
<dbReference type="RefSeq" id="WP_044299736.1">
    <property type="nucleotide sequence ID" value="NZ_CAEUHN010000018.1"/>
</dbReference>
<dbReference type="EMBL" id="JMZZ02000041">
    <property type="protein sequence ID" value="KFX75997.1"/>
    <property type="molecule type" value="Genomic_DNA"/>
</dbReference>
<dbReference type="PATRIC" id="fig|817.53.peg.882"/>
<feature type="chain" id="PRO_5044366498" evidence="1">
    <location>
        <begin position="21"/>
        <end position="337"/>
    </location>
</feature>
<dbReference type="SUPFAM" id="SSF49785">
    <property type="entry name" value="Galactose-binding domain-like"/>
    <property type="match status" value="1"/>
</dbReference>
<dbReference type="Gene3D" id="2.60.40.1740">
    <property type="entry name" value="hypothetical protein (bacova_03559)"/>
    <property type="match status" value="1"/>
</dbReference>
<evidence type="ECO:0000313" key="3">
    <source>
        <dbReference type="EMBL" id="KFX75997.1"/>
    </source>
</evidence>